<dbReference type="CDD" id="cd01310">
    <property type="entry name" value="TatD_DNAse"/>
    <property type="match status" value="1"/>
</dbReference>
<name>A0A4P9ZXS8_9FUNG</name>
<evidence type="ECO:0000313" key="6">
    <source>
        <dbReference type="EMBL" id="RKP37550.1"/>
    </source>
</evidence>
<evidence type="ECO:0000256" key="5">
    <source>
        <dbReference type="PIRSR" id="PIRSR005902-1"/>
    </source>
</evidence>
<keyword evidence="3 5" id="KW-0479">Metal-binding</keyword>
<comment type="similarity">
    <text evidence="1">Belongs to the metallo-dependent hydrolases superfamily. TatD-type hydrolase family.</text>
</comment>
<dbReference type="InterPro" id="IPR050891">
    <property type="entry name" value="TatD-type_Hydrolase"/>
</dbReference>
<keyword evidence="4" id="KW-0378">Hydrolase</keyword>
<evidence type="ECO:0000313" key="7">
    <source>
        <dbReference type="Proteomes" id="UP000268162"/>
    </source>
</evidence>
<feature type="binding site" evidence="5">
    <location>
        <position position="206"/>
    </location>
    <ligand>
        <name>a divalent metal cation</name>
        <dbReference type="ChEBI" id="CHEBI:60240"/>
        <label>1</label>
    </ligand>
</feature>
<dbReference type="GO" id="GO:0005829">
    <property type="term" value="C:cytosol"/>
    <property type="evidence" value="ECO:0007669"/>
    <property type="project" value="TreeGrafter"/>
</dbReference>
<dbReference type="AlphaFoldDB" id="A0A4P9ZXS8"/>
<evidence type="ECO:0000256" key="2">
    <source>
        <dbReference type="ARBA" id="ARBA00022722"/>
    </source>
</evidence>
<dbReference type="STRING" id="215637.A0A4P9ZXS8"/>
<accession>A0A4P9ZXS8</accession>
<dbReference type="GO" id="GO:0008296">
    <property type="term" value="F:3'-5'-DNA exonuclease activity"/>
    <property type="evidence" value="ECO:0007669"/>
    <property type="project" value="TreeGrafter"/>
</dbReference>
<feature type="binding site" evidence="5">
    <location>
        <position position="158"/>
    </location>
    <ligand>
        <name>a divalent metal cation</name>
        <dbReference type="ChEBI" id="CHEBI:60240"/>
        <label>2</label>
    </ligand>
</feature>
<feature type="binding site" evidence="5">
    <location>
        <position position="148"/>
    </location>
    <ligand>
        <name>a divalent metal cation</name>
        <dbReference type="ChEBI" id="CHEBI:60240"/>
        <label>2</label>
    </ligand>
</feature>
<dbReference type="Pfam" id="PF01026">
    <property type="entry name" value="TatD_DNase"/>
    <property type="match status" value="1"/>
</dbReference>
<keyword evidence="2" id="KW-0540">Nuclease</keyword>
<proteinExistence type="inferred from homology"/>
<dbReference type="EMBL" id="ML002479">
    <property type="protein sequence ID" value="RKP37550.1"/>
    <property type="molecule type" value="Genomic_DNA"/>
</dbReference>
<keyword evidence="7" id="KW-1185">Reference proteome</keyword>
<dbReference type="Gene3D" id="3.20.20.140">
    <property type="entry name" value="Metal-dependent hydrolases"/>
    <property type="match status" value="2"/>
</dbReference>
<gene>
    <name evidence="6" type="ORF">BJ085DRAFT_42520</name>
</gene>
<evidence type="ECO:0000256" key="1">
    <source>
        <dbReference type="ARBA" id="ARBA00009275"/>
    </source>
</evidence>
<reference evidence="7" key="1">
    <citation type="journal article" date="2018" name="Nat. Microbiol.">
        <title>Leveraging single-cell genomics to expand the fungal tree of life.</title>
        <authorList>
            <person name="Ahrendt S.R."/>
            <person name="Quandt C.A."/>
            <person name="Ciobanu D."/>
            <person name="Clum A."/>
            <person name="Salamov A."/>
            <person name="Andreopoulos B."/>
            <person name="Cheng J.F."/>
            <person name="Woyke T."/>
            <person name="Pelin A."/>
            <person name="Henrissat B."/>
            <person name="Reynolds N.K."/>
            <person name="Benny G.L."/>
            <person name="Smith M.E."/>
            <person name="James T.Y."/>
            <person name="Grigoriev I.V."/>
        </authorList>
    </citation>
    <scope>NUCLEOTIDE SEQUENCE [LARGE SCALE GENOMIC DNA]</scope>
    <source>
        <strain evidence="7">RSA 468</strain>
    </source>
</reference>
<dbReference type="Proteomes" id="UP000268162">
    <property type="component" value="Unassembled WGS sequence"/>
</dbReference>
<dbReference type="InterPro" id="IPR001130">
    <property type="entry name" value="TatD-like"/>
</dbReference>
<protein>
    <submittedName>
        <fullName evidence="6">Uncharacterized protein</fullName>
    </submittedName>
</protein>
<feature type="binding site" evidence="5">
    <location>
        <position position="123"/>
    </location>
    <ligand>
        <name>a divalent metal cation</name>
        <dbReference type="ChEBI" id="CHEBI:60240"/>
        <label>1</label>
    </ligand>
</feature>
<dbReference type="PANTHER" id="PTHR10060:SF15">
    <property type="entry name" value="DEOXYRIBONUCLEASE TATDN1"/>
    <property type="match status" value="1"/>
</dbReference>
<dbReference type="GO" id="GO:0046872">
    <property type="term" value="F:metal ion binding"/>
    <property type="evidence" value="ECO:0007669"/>
    <property type="project" value="UniProtKB-KW"/>
</dbReference>
<dbReference type="InterPro" id="IPR032466">
    <property type="entry name" value="Metal_Hydrolase"/>
</dbReference>
<sequence>MHRLALSSLRPIMKFIDIGANLTDPVFRGLYRGKRSHPDDFDHVLARAQQAGVDKIIVTGGSLSESREALDLAKNHDSLFSTVGCHPTRCSEFEQKGDPERYFADLQDVIQSDQGNNVVAIGECGLGREYFEKQIALAESTGLPMFLHNRNTGQGVVHSFTGPMDELKELLTLDLYIGINGCSLKTQENIDAMLAIPEDRLLIETDAPWCDIRPTHASHAHLTKSDGSGEWTRITFESKKKERFVEGQMVKGRNEPCTIQDVMQYINLFGACMGVLQGKSEACFPIH</sequence>
<evidence type="ECO:0000256" key="4">
    <source>
        <dbReference type="ARBA" id="ARBA00022801"/>
    </source>
</evidence>
<dbReference type="SUPFAM" id="SSF51556">
    <property type="entry name" value="Metallo-dependent hydrolases"/>
    <property type="match status" value="1"/>
</dbReference>
<organism evidence="6 7">
    <name type="scientific">Dimargaris cristalligena</name>
    <dbReference type="NCBI Taxonomy" id="215637"/>
    <lineage>
        <taxon>Eukaryota</taxon>
        <taxon>Fungi</taxon>
        <taxon>Fungi incertae sedis</taxon>
        <taxon>Zoopagomycota</taxon>
        <taxon>Kickxellomycotina</taxon>
        <taxon>Dimargaritomycetes</taxon>
        <taxon>Dimargaritales</taxon>
        <taxon>Dimargaritaceae</taxon>
        <taxon>Dimargaris</taxon>
    </lineage>
</organism>
<dbReference type="PIRSF" id="PIRSF005902">
    <property type="entry name" value="DNase_TatD"/>
    <property type="match status" value="1"/>
</dbReference>
<evidence type="ECO:0000256" key="3">
    <source>
        <dbReference type="ARBA" id="ARBA00022723"/>
    </source>
</evidence>
<dbReference type="PANTHER" id="PTHR10060">
    <property type="entry name" value="TATD FAMILY DEOXYRIBONUCLEASE"/>
    <property type="match status" value="1"/>
</dbReference>